<name>A0A3E4R4T8_BACUN</name>
<keyword evidence="2 5" id="KW-0808">Transferase</keyword>
<reference evidence="5 6" key="1">
    <citation type="submission" date="2018-08" db="EMBL/GenBank/DDBJ databases">
        <title>A genome reference for cultivated species of the human gut microbiota.</title>
        <authorList>
            <person name="Zou Y."/>
            <person name="Xue W."/>
            <person name="Luo G."/>
        </authorList>
    </citation>
    <scope>NUCLEOTIDE SEQUENCE [LARGE SCALE GENOMIC DNA]</scope>
    <source>
        <strain evidence="5 6">TF08-13</strain>
    </source>
</reference>
<dbReference type="SUPFAM" id="SSF51161">
    <property type="entry name" value="Trimeric LpxA-like enzymes"/>
    <property type="match status" value="1"/>
</dbReference>
<dbReference type="Proteomes" id="UP000431575">
    <property type="component" value="Unassembled WGS sequence"/>
</dbReference>
<evidence type="ECO:0000313" key="4">
    <source>
        <dbReference type="EMBL" id="KAB4245644.1"/>
    </source>
</evidence>
<comment type="similarity">
    <text evidence="1">Belongs to the transferase hexapeptide repeat family.</text>
</comment>
<comment type="caution">
    <text evidence="5">The sequence shown here is derived from an EMBL/GenBank/DDBJ whole genome shotgun (WGS) entry which is preliminary data.</text>
</comment>
<evidence type="ECO:0000313" key="5">
    <source>
        <dbReference type="EMBL" id="RGL14615.1"/>
    </source>
</evidence>
<dbReference type="InterPro" id="IPR050179">
    <property type="entry name" value="Trans_hexapeptide_repeat"/>
</dbReference>
<dbReference type="GO" id="GO:0016746">
    <property type="term" value="F:acyltransferase activity"/>
    <property type="evidence" value="ECO:0007669"/>
    <property type="project" value="UniProtKB-KW"/>
</dbReference>
<dbReference type="Proteomes" id="UP000260795">
    <property type="component" value="Unassembled WGS sequence"/>
</dbReference>
<keyword evidence="3 5" id="KW-0012">Acyltransferase</keyword>
<accession>A0A3E4R4T8</accession>
<dbReference type="Gene3D" id="2.160.10.10">
    <property type="entry name" value="Hexapeptide repeat proteins"/>
    <property type="match status" value="1"/>
</dbReference>
<sequence>MIGSTSFLTEEEIKSLGFKKYGDNLKISRFAHFYTPSTIEIGNNVRIDDFCILSGNIKLGSNIHISAYCALYGAYGITMCDNTGLSPRATIFSSMDDFSGDFLIGPIHDKSKINVQGGSVLLEEYVQIGSGSILFPKLKISKGCVVGAMSLVNKSLDEWGVYAGIPVKKIKERRRGLLNL</sequence>
<gene>
    <name evidence="5" type="ORF">DXC80_08910</name>
    <name evidence="4" type="ORF">GAP41_05105</name>
</gene>
<protein>
    <submittedName>
        <fullName evidence="5">Acyltransferase</fullName>
    </submittedName>
</protein>
<dbReference type="InterPro" id="IPR011004">
    <property type="entry name" value="Trimer_LpxA-like_sf"/>
</dbReference>
<dbReference type="EMBL" id="WCTM01000002">
    <property type="protein sequence ID" value="KAB4245644.1"/>
    <property type="molecule type" value="Genomic_DNA"/>
</dbReference>
<dbReference type="CDD" id="cd04647">
    <property type="entry name" value="LbH_MAT_like"/>
    <property type="match status" value="1"/>
</dbReference>
<dbReference type="PANTHER" id="PTHR43300">
    <property type="entry name" value="ACETYLTRANSFERASE"/>
    <property type="match status" value="1"/>
</dbReference>
<dbReference type="EMBL" id="QSRK01000010">
    <property type="protein sequence ID" value="RGL14615.1"/>
    <property type="molecule type" value="Genomic_DNA"/>
</dbReference>
<dbReference type="AlphaFoldDB" id="A0A3E4R4T8"/>
<dbReference type="PANTHER" id="PTHR43300:SF12">
    <property type="entry name" value="CHLORAMPHENICOL ACETYLTRANSFERASE"/>
    <property type="match status" value="1"/>
</dbReference>
<evidence type="ECO:0000313" key="6">
    <source>
        <dbReference type="Proteomes" id="UP000260795"/>
    </source>
</evidence>
<evidence type="ECO:0000256" key="3">
    <source>
        <dbReference type="ARBA" id="ARBA00023315"/>
    </source>
</evidence>
<evidence type="ECO:0000313" key="7">
    <source>
        <dbReference type="Proteomes" id="UP000431575"/>
    </source>
</evidence>
<organism evidence="5 6">
    <name type="scientific">Bacteroides uniformis</name>
    <dbReference type="NCBI Taxonomy" id="820"/>
    <lineage>
        <taxon>Bacteria</taxon>
        <taxon>Pseudomonadati</taxon>
        <taxon>Bacteroidota</taxon>
        <taxon>Bacteroidia</taxon>
        <taxon>Bacteroidales</taxon>
        <taxon>Bacteroidaceae</taxon>
        <taxon>Bacteroides</taxon>
    </lineage>
</organism>
<dbReference type="RefSeq" id="WP_117681080.1">
    <property type="nucleotide sequence ID" value="NZ_JADMRS010000009.1"/>
</dbReference>
<evidence type="ECO:0000256" key="1">
    <source>
        <dbReference type="ARBA" id="ARBA00007274"/>
    </source>
</evidence>
<proteinExistence type="inferred from homology"/>
<evidence type="ECO:0000256" key="2">
    <source>
        <dbReference type="ARBA" id="ARBA00022679"/>
    </source>
</evidence>
<reference evidence="4 7" key="2">
    <citation type="journal article" date="2019" name="Nat. Med.">
        <title>A library of human gut bacterial isolates paired with longitudinal multiomics data enables mechanistic microbiome research.</title>
        <authorList>
            <person name="Poyet M."/>
            <person name="Groussin M."/>
            <person name="Gibbons S.M."/>
            <person name="Avila-Pacheco J."/>
            <person name="Jiang X."/>
            <person name="Kearney S.M."/>
            <person name="Perrotta A.R."/>
            <person name="Berdy B."/>
            <person name="Zhao S."/>
            <person name="Lieberman T.D."/>
            <person name="Swanson P.K."/>
            <person name="Smith M."/>
            <person name="Roesemann S."/>
            <person name="Alexander J.E."/>
            <person name="Rich S.A."/>
            <person name="Livny J."/>
            <person name="Vlamakis H."/>
            <person name="Clish C."/>
            <person name="Bullock K."/>
            <person name="Deik A."/>
            <person name="Scott J."/>
            <person name="Pierce K.A."/>
            <person name="Xavier R.J."/>
            <person name="Alm E.J."/>
        </authorList>
    </citation>
    <scope>NUCLEOTIDE SEQUENCE [LARGE SCALE GENOMIC DNA]</scope>
    <source>
        <strain evidence="4 7">BIOML-A6</strain>
    </source>
</reference>